<comment type="similarity">
    <text evidence="2 3">Belongs to the LOG family.</text>
</comment>
<name>A0AAW7JRT3_9BACT</name>
<dbReference type="InterPro" id="IPR005269">
    <property type="entry name" value="LOG"/>
</dbReference>
<dbReference type="EMBL" id="JAUEIE010000001">
    <property type="protein sequence ID" value="MDN0021455.1"/>
    <property type="molecule type" value="Genomic_DNA"/>
</dbReference>
<dbReference type="Proteomes" id="UP001167831">
    <property type="component" value="Unassembled WGS sequence"/>
</dbReference>
<dbReference type="GO" id="GO:0008714">
    <property type="term" value="F:AMP nucleosidase activity"/>
    <property type="evidence" value="ECO:0007669"/>
    <property type="project" value="UniProtKB-EC"/>
</dbReference>
<dbReference type="EC" id="3.2.2.n1" evidence="3"/>
<sequence>MHIGVFCSANAGIDSVFFDLTRRFGEWIGSEGHTLVFGGCNLGLMECVARAVHASGGLCVGAVPTIVEKGGRTSDCVDVKILCDSLSDRKDIMLAKSDVLVALPGGVGTLDEIFTVVASASIGYHSKPVILYNMKGFWNPLLDMLAAMREAGMMRDGFERQLLVASSHDELVETLSRMG</sequence>
<evidence type="ECO:0000256" key="1">
    <source>
        <dbReference type="ARBA" id="ARBA00000274"/>
    </source>
</evidence>
<dbReference type="SUPFAM" id="SSF102405">
    <property type="entry name" value="MCP/YpsA-like"/>
    <property type="match status" value="1"/>
</dbReference>
<evidence type="ECO:0000256" key="3">
    <source>
        <dbReference type="RuleBase" id="RU363015"/>
    </source>
</evidence>
<comment type="caution">
    <text evidence="5">The sequence shown here is derived from an EMBL/GenBank/DDBJ whole genome shotgun (WGS) entry which is preliminary data.</text>
</comment>
<evidence type="ECO:0000256" key="2">
    <source>
        <dbReference type="ARBA" id="ARBA00006763"/>
    </source>
</evidence>
<dbReference type="Pfam" id="PF03641">
    <property type="entry name" value="Lysine_decarbox"/>
    <property type="match status" value="1"/>
</dbReference>
<dbReference type="GO" id="GO:0005829">
    <property type="term" value="C:cytosol"/>
    <property type="evidence" value="ECO:0007669"/>
    <property type="project" value="TreeGrafter"/>
</dbReference>
<evidence type="ECO:0000313" key="7">
    <source>
        <dbReference type="Proteomes" id="UP001168478"/>
    </source>
</evidence>
<reference evidence="5" key="2">
    <citation type="submission" date="2023-08" db="EMBL/GenBank/DDBJ databases">
        <title>Identification and characterization of horizontal gene transfer across gut microbiota members of farm animals based on homology search.</title>
        <authorList>
            <person name="Schwarzerova J."/>
            <person name="Nykrynova M."/>
            <person name="Jureckova K."/>
            <person name="Cejkova D."/>
            <person name="Rychlik I."/>
        </authorList>
    </citation>
    <scope>NUCLEOTIDE SEQUENCE</scope>
    <source>
        <strain evidence="5">ET15</strain>
        <strain evidence="4">ET37</strain>
    </source>
</reference>
<dbReference type="PANTHER" id="PTHR31223">
    <property type="entry name" value="LOG FAMILY PROTEIN YJL055W"/>
    <property type="match status" value="1"/>
</dbReference>
<dbReference type="PANTHER" id="PTHR31223:SF70">
    <property type="entry name" value="LOG FAMILY PROTEIN YJL055W"/>
    <property type="match status" value="1"/>
</dbReference>
<dbReference type="AlphaFoldDB" id="A0AAW7JRT3"/>
<protein>
    <recommendedName>
        <fullName evidence="3">Cytokinin riboside 5'-monophosphate phosphoribohydrolase</fullName>
        <ecNumber evidence="3">3.2.2.n1</ecNumber>
    </recommendedName>
</protein>
<comment type="catalytic activity">
    <reaction evidence="1">
        <text>AMP + H2O = D-ribose 5-phosphate + adenine</text>
        <dbReference type="Rhea" id="RHEA:20129"/>
        <dbReference type="ChEBI" id="CHEBI:15377"/>
        <dbReference type="ChEBI" id="CHEBI:16708"/>
        <dbReference type="ChEBI" id="CHEBI:78346"/>
        <dbReference type="ChEBI" id="CHEBI:456215"/>
        <dbReference type="EC" id="3.2.2.4"/>
    </reaction>
</comment>
<organism evidence="5 7">
    <name type="scientific">Leyella lascolaii</name>
    <dbReference type="NCBI Taxonomy" id="1776379"/>
    <lineage>
        <taxon>Bacteria</taxon>
        <taxon>Pseudomonadati</taxon>
        <taxon>Bacteroidota</taxon>
        <taxon>Bacteroidia</taxon>
        <taxon>Bacteroidales</taxon>
        <taxon>Prevotellaceae</taxon>
        <taxon>Leyella</taxon>
    </lineage>
</organism>
<dbReference type="EMBL" id="JAUEIF010000001">
    <property type="protein sequence ID" value="MDN0023952.1"/>
    <property type="molecule type" value="Genomic_DNA"/>
</dbReference>
<evidence type="ECO:0000313" key="5">
    <source>
        <dbReference type="EMBL" id="MDN0023952.1"/>
    </source>
</evidence>
<evidence type="ECO:0000313" key="4">
    <source>
        <dbReference type="EMBL" id="MDN0021455.1"/>
    </source>
</evidence>
<dbReference type="GO" id="GO:0009691">
    <property type="term" value="P:cytokinin biosynthetic process"/>
    <property type="evidence" value="ECO:0007669"/>
    <property type="project" value="UniProtKB-UniRule"/>
</dbReference>
<gene>
    <name evidence="4" type="ORF">QVN81_00225</name>
    <name evidence="5" type="ORF">QVN84_00220</name>
</gene>
<dbReference type="RefSeq" id="WP_289824324.1">
    <property type="nucleotide sequence ID" value="NZ_JAUEIE010000001.1"/>
</dbReference>
<dbReference type="Proteomes" id="UP001168478">
    <property type="component" value="Unassembled WGS sequence"/>
</dbReference>
<reference evidence="5" key="1">
    <citation type="submission" date="2023-06" db="EMBL/GenBank/DDBJ databases">
        <authorList>
            <person name="Zeman M."/>
            <person name="Kubasova T."/>
            <person name="Jahodarova E."/>
            <person name="Nykrynova M."/>
            <person name="Rychlik I."/>
        </authorList>
    </citation>
    <scope>NUCLEOTIDE SEQUENCE</scope>
    <source>
        <strain evidence="5">ET15</strain>
        <strain evidence="4">ET37</strain>
    </source>
</reference>
<dbReference type="InterPro" id="IPR031100">
    <property type="entry name" value="LOG_fam"/>
</dbReference>
<dbReference type="Gene3D" id="3.40.50.450">
    <property type="match status" value="1"/>
</dbReference>
<keyword evidence="3" id="KW-0378">Hydrolase</keyword>
<dbReference type="NCBIfam" id="TIGR00730">
    <property type="entry name" value="Rossman fold protein, TIGR00730 family"/>
    <property type="match status" value="1"/>
</dbReference>
<keyword evidence="3" id="KW-0203">Cytokinin biosynthesis</keyword>
<keyword evidence="6" id="KW-1185">Reference proteome</keyword>
<accession>A0AAW7JRT3</accession>
<evidence type="ECO:0000313" key="6">
    <source>
        <dbReference type="Proteomes" id="UP001167831"/>
    </source>
</evidence>
<proteinExistence type="inferred from homology"/>